<feature type="transmembrane region" description="Helical" evidence="1">
    <location>
        <begin position="149"/>
        <end position="172"/>
    </location>
</feature>
<dbReference type="EMBL" id="CYZR01000002">
    <property type="protein sequence ID" value="CUN62972.1"/>
    <property type="molecule type" value="Genomic_DNA"/>
</dbReference>
<feature type="transmembrane region" description="Helical" evidence="1">
    <location>
        <begin position="40"/>
        <end position="59"/>
    </location>
</feature>
<dbReference type="Proteomes" id="UP000095488">
    <property type="component" value="Unassembled WGS sequence"/>
</dbReference>
<feature type="transmembrane region" description="Helical" evidence="1">
    <location>
        <begin position="117"/>
        <end position="140"/>
    </location>
</feature>
<proteinExistence type="predicted"/>
<accession>A0ABP2AR64</accession>
<keyword evidence="1" id="KW-0472">Membrane</keyword>
<gene>
    <name evidence="2" type="ORF">ERS852473_00679</name>
</gene>
<reference evidence="2 3" key="1">
    <citation type="submission" date="2015-09" db="EMBL/GenBank/DDBJ databases">
        <authorList>
            <consortium name="Pathogen Informatics"/>
            <person name="Wu L."/>
            <person name="Ma J."/>
        </authorList>
    </citation>
    <scope>NUCLEOTIDE SEQUENCE [LARGE SCALE GENOMIC DNA]</scope>
    <source>
        <strain evidence="2 3">2789STDY5834858</strain>
    </source>
</reference>
<dbReference type="PANTHER" id="PTHR41309">
    <property type="entry name" value="MEMBRANE PROTEIN-RELATED"/>
    <property type="match status" value="1"/>
</dbReference>
<dbReference type="InterPro" id="IPR025699">
    <property type="entry name" value="ABC2_memb-like"/>
</dbReference>
<evidence type="ECO:0000256" key="1">
    <source>
        <dbReference type="SAM" id="Phobius"/>
    </source>
</evidence>
<name>A0ABP2AR64_SARVE</name>
<keyword evidence="1" id="KW-1133">Transmembrane helix</keyword>
<protein>
    <recommendedName>
        <fullName evidence="4">ABC-2 transporter permease</fullName>
    </recommendedName>
</protein>
<feature type="transmembrane region" description="Helical" evidence="1">
    <location>
        <begin position="84"/>
        <end position="105"/>
    </location>
</feature>
<evidence type="ECO:0008006" key="4">
    <source>
        <dbReference type="Google" id="ProtNLM"/>
    </source>
</evidence>
<feature type="transmembrane region" description="Helical" evidence="1">
    <location>
        <begin position="16"/>
        <end position="34"/>
    </location>
</feature>
<sequence>MKGLILKDLYNMKKSYLAIMGILCFVEIMSVIQGENFLECIPILLILVPVAIISNMFGLDNRSKWENYAMTMPLTKKDIIRSRYLIIVISTIGIAIITGIFNMVIGVLNNQAKINGLVQQICLCMSMGIIICSIMLPIVYKWGLEKMRILYIAFMFVGTFFISQITENSYFIDVISQLKWLNDYIGIIFITLSALAYFISYIISIKIYEKKNFS</sequence>
<organism evidence="2 3">
    <name type="scientific">Sarcina ventriculi</name>
    <name type="common">Clostridium ventriculi</name>
    <dbReference type="NCBI Taxonomy" id="1267"/>
    <lineage>
        <taxon>Bacteria</taxon>
        <taxon>Bacillati</taxon>
        <taxon>Bacillota</taxon>
        <taxon>Clostridia</taxon>
        <taxon>Eubacteriales</taxon>
        <taxon>Clostridiaceae</taxon>
        <taxon>Sarcina</taxon>
    </lineage>
</organism>
<feature type="transmembrane region" description="Helical" evidence="1">
    <location>
        <begin position="184"/>
        <end position="203"/>
    </location>
</feature>
<keyword evidence="3" id="KW-1185">Reference proteome</keyword>
<dbReference type="Pfam" id="PF13346">
    <property type="entry name" value="ABC2_membrane_5"/>
    <property type="match status" value="1"/>
</dbReference>
<keyword evidence="1" id="KW-0812">Transmembrane</keyword>
<evidence type="ECO:0000313" key="2">
    <source>
        <dbReference type="EMBL" id="CUN62972.1"/>
    </source>
</evidence>
<dbReference type="RefSeq" id="WP_055257648.1">
    <property type="nucleotide sequence ID" value="NZ_CABIXL010000002.1"/>
</dbReference>
<dbReference type="PANTHER" id="PTHR41309:SF2">
    <property type="entry name" value="MEMBRANE PROTEIN"/>
    <property type="match status" value="1"/>
</dbReference>
<comment type="caution">
    <text evidence="2">The sequence shown here is derived from an EMBL/GenBank/DDBJ whole genome shotgun (WGS) entry which is preliminary data.</text>
</comment>
<evidence type="ECO:0000313" key="3">
    <source>
        <dbReference type="Proteomes" id="UP000095488"/>
    </source>
</evidence>